<evidence type="ECO:0000313" key="12">
    <source>
        <dbReference type="EMBL" id="RFB00138.1"/>
    </source>
</evidence>
<dbReference type="PANTHER" id="PTHR30108">
    <property type="entry name" value="3-OCTAPRENYL-4-HYDROXYBENZOATE CARBOXY-LYASE-RELATED"/>
    <property type="match status" value="1"/>
</dbReference>
<dbReference type="Pfam" id="PF01977">
    <property type="entry name" value="UbiD"/>
    <property type="match status" value="1"/>
</dbReference>
<evidence type="ECO:0000256" key="3">
    <source>
        <dbReference type="ARBA" id="ARBA00010021"/>
    </source>
</evidence>
<dbReference type="AlphaFoldDB" id="A0A371R6L2"/>
<feature type="domain" description="3-octaprenyl-4-hydroxybenzoate carboxy-lyase-like Rift-related" evidence="9">
    <location>
        <begin position="101"/>
        <end position="276"/>
    </location>
</feature>
<gene>
    <name evidence="11" type="ORF">CGL51_03530</name>
    <name evidence="12" type="ORF">CGL52_02020</name>
</gene>
<dbReference type="SUPFAM" id="SSF143968">
    <property type="entry name" value="UbiD C-terminal domain-like"/>
    <property type="match status" value="1"/>
</dbReference>
<evidence type="ECO:0000256" key="1">
    <source>
        <dbReference type="ARBA" id="ARBA00001936"/>
    </source>
</evidence>
<organism evidence="12 13">
    <name type="scientific">Pyrobaculum aerophilum</name>
    <dbReference type="NCBI Taxonomy" id="13773"/>
    <lineage>
        <taxon>Archaea</taxon>
        <taxon>Thermoproteota</taxon>
        <taxon>Thermoprotei</taxon>
        <taxon>Thermoproteales</taxon>
        <taxon>Thermoproteaceae</taxon>
        <taxon>Pyrobaculum</taxon>
    </lineage>
</organism>
<comment type="caution">
    <text evidence="12">The sequence shown here is derived from an EMBL/GenBank/DDBJ whole genome shotgun (WGS) entry which is preliminary data.</text>
</comment>
<comment type="catalytic activity">
    <reaction evidence="4">
        <text>(2E)-3-methyl-5-phosphooxypent-2-enoate + H(+) = isopentenyl phosphate + CO2</text>
        <dbReference type="Rhea" id="RHEA:78971"/>
        <dbReference type="ChEBI" id="CHEBI:15378"/>
        <dbReference type="ChEBI" id="CHEBI:16526"/>
        <dbReference type="ChEBI" id="CHEBI:65078"/>
        <dbReference type="ChEBI" id="CHEBI:229665"/>
        <dbReference type="EC" id="4.1.1.126"/>
    </reaction>
    <physiologicalReaction direction="left-to-right" evidence="4">
        <dbReference type="Rhea" id="RHEA:78972"/>
    </physiologicalReaction>
</comment>
<comment type="pathway">
    <text evidence="2">Isoprenoid biosynthesis; isopentenyl diphosphate biosynthesis via mevalonate pathway.</text>
</comment>
<dbReference type="Proteomes" id="UP000257123">
    <property type="component" value="Unassembled WGS sequence"/>
</dbReference>
<dbReference type="EC" id="4.1.1.126" evidence="6"/>
<evidence type="ECO:0000256" key="5">
    <source>
        <dbReference type="ARBA" id="ARBA00049583"/>
    </source>
</evidence>
<protein>
    <recommendedName>
        <fullName evidence="7">Anhydromevalonate phosphate decarboxylase</fullName>
        <ecNumber evidence="6">4.1.1.126</ecNumber>
    </recommendedName>
</protein>
<dbReference type="FunFam" id="3.40.1670.10:FF:000003">
    <property type="entry name" value="Phenolic acid decarboxylase"/>
    <property type="match status" value="1"/>
</dbReference>
<evidence type="ECO:0000313" key="14">
    <source>
        <dbReference type="Proteomes" id="UP000257123"/>
    </source>
</evidence>
<dbReference type="Proteomes" id="UP000256877">
    <property type="component" value="Unassembled WGS sequence"/>
</dbReference>
<comment type="cofactor">
    <cofactor evidence="1">
        <name>Mn(2+)</name>
        <dbReference type="ChEBI" id="CHEBI:29035"/>
    </cofactor>
</comment>
<dbReference type="InterPro" id="IPR049381">
    <property type="entry name" value="UbiD-like_C"/>
</dbReference>
<evidence type="ECO:0000259" key="9">
    <source>
        <dbReference type="Pfam" id="PF01977"/>
    </source>
</evidence>
<dbReference type="GO" id="GO:0005737">
    <property type="term" value="C:cytoplasm"/>
    <property type="evidence" value="ECO:0007669"/>
    <property type="project" value="TreeGrafter"/>
</dbReference>
<dbReference type="OrthoDB" id="8480at2157"/>
<comment type="similarity">
    <text evidence="3">Belongs to the UbiD family.</text>
</comment>
<sequence>MALSEAVSKLPGLRIYNPPYGEFTISKVLKESEGRWTPLFKGVKPGYVGVGNIIDTRAKLYQYLGVKDDEEAYSKLLSAAESPLAVEKVSTWRDVYKTVDSLYDLPMVRYYEKEARPYITAGIVIGAGPDGVYNASIHRFSPVGSRKAVIRLVPRHLYHIYKSSIERGREVPVAVAWGVHPLVLLAAASSPPYGVFELTVASRLMGGLKVVELDNGALAPFLSSVIIEGFITAEQAEEGPFVDIVGVYDRVRLQPVVRIERIYVLREEAYVHYLLPAGLEHMLLMGFEREAKIWRAVKSVVPRVKKVRLTRGGFGWLVAVISLEKSVEGDAKNALLAAFAAHPSLKIAIAVDSDIDPDDPLDVEWAIATRLRADRGLFVIPYARGSTLDPVALNEEGLTYKIGIDATRPLDANPILFERARIPE</sequence>
<proteinExistence type="inferred from homology"/>
<dbReference type="NCBIfam" id="TIGR00148">
    <property type="entry name" value="UbiD family decarboxylase"/>
    <property type="match status" value="1"/>
</dbReference>
<dbReference type="InterPro" id="IPR002830">
    <property type="entry name" value="UbiD"/>
</dbReference>
<name>A0A371R6L2_9CREN</name>
<dbReference type="PANTHER" id="PTHR30108:SF21">
    <property type="entry name" value="4-HYDROXYBENZOATE DECARBOXYLASE"/>
    <property type="match status" value="1"/>
</dbReference>
<feature type="domain" description="3-octaprenyl-4-hydroxybenzoate carboxy-lyase-like C-terminal" evidence="10">
    <location>
        <begin position="284"/>
        <end position="406"/>
    </location>
</feature>
<evidence type="ECO:0000256" key="4">
    <source>
        <dbReference type="ARBA" id="ARBA00049054"/>
    </source>
</evidence>
<dbReference type="EMBL" id="NMUF01000003">
    <property type="protein sequence ID" value="RFB00138.1"/>
    <property type="molecule type" value="Genomic_DNA"/>
</dbReference>
<comment type="function">
    <text evidence="5">Catalyzes the conversion of trans-anhydromevalonate 5-phosphate (tAHMP) into isopentenyl phosphate. Involved in the archaeal mevalonate (MVA) pathway, which provides fundamental precursors for isoprenoid biosynthesis, such as isopentenyl diphosphate (IPP) and dimethylallyl diphosphate (DMAPP).</text>
</comment>
<accession>A0A371R6L2</accession>
<evidence type="ECO:0000256" key="2">
    <source>
        <dbReference type="ARBA" id="ARBA00005092"/>
    </source>
</evidence>
<dbReference type="EMBL" id="NMUE01000007">
    <property type="protein sequence ID" value="RFA97285.1"/>
    <property type="molecule type" value="Genomic_DNA"/>
</dbReference>
<evidence type="ECO:0000256" key="7">
    <source>
        <dbReference type="ARBA" id="ARBA00049754"/>
    </source>
</evidence>
<dbReference type="Gene3D" id="3.40.1670.10">
    <property type="entry name" value="UbiD C-terminal domain-like"/>
    <property type="match status" value="1"/>
</dbReference>
<evidence type="ECO:0000313" key="11">
    <source>
        <dbReference type="EMBL" id="RFA97285.1"/>
    </source>
</evidence>
<evidence type="ECO:0000256" key="8">
    <source>
        <dbReference type="ARBA" id="ARBA00049936"/>
    </source>
</evidence>
<evidence type="ECO:0000313" key="13">
    <source>
        <dbReference type="Proteomes" id="UP000256877"/>
    </source>
</evidence>
<dbReference type="SUPFAM" id="SSF50475">
    <property type="entry name" value="FMN-binding split barrel"/>
    <property type="match status" value="1"/>
</dbReference>
<dbReference type="GO" id="GO:0016831">
    <property type="term" value="F:carboxy-lyase activity"/>
    <property type="evidence" value="ECO:0007669"/>
    <property type="project" value="InterPro"/>
</dbReference>
<comment type="cofactor">
    <cofactor evidence="8">
        <name>prenylated FMN</name>
        <dbReference type="ChEBI" id="CHEBI:87746"/>
    </cofactor>
</comment>
<dbReference type="RefSeq" id="WP_116420702.1">
    <property type="nucleotide sequence ID" value="NZ_NMUE01000007.1"/>
</dbReference>
<evidence type="ECO:0000259" key="10">
    <source>
        <dbReference type="Pfam" id="PF20696"/>
    </source>
</evidence>
<dbReference type="Pfam" id="PF20696">
    <property type="entry name" value="UbiD_C"/>
    <property type="match status" value="1"/>
</dbReference>
<reference evidence="13 14" key="1">
    <citation type="submission" date="2017-07" db="EMBL/GenBank/DDBJ databases">
        <title>Draft genome sequence of aerobic hyperthermophilic archaea, Pyrobaculum aerophilum YKB31 and YKB32.</title>
        <authorList>
            <person name="Mochizuki T."/>
            <person name="Berliner A.J."/>
            <person name="Yoshida-Takashima Y."/>
            <person name="Takaki Y."/>
            <person name="Nunoura T."/>
            <person name="Takai K."/>
        </authorList>
    </citation>
    <scope>NUCLEOTIDE SEQUENCE [LARGE SCALE GENOMIC DNA]</scope>
    <source>
        <strain evidence="11 14">YKB31</strain>
        <strain evidence="12 13">YKB32</strain>
    </source>
</reference>
<dbReference type="InterPro" id="IPR048304">
    <property type="entry name" value="UbiD_Rift_dom"/>
</dbReference>
<evidence type="ECO:0000256" key="6">
    <source>
        <dbReference type="ARBA" id="ARBA00049727"/>
    </source>
</evidence>